<accession>A0A2P2K6Q9</accession>
<dbReference type="AlphaFoldDB" id="A0A2P2K6Q9"/>
<reference evidence="1" key="1">
    <citation type="submission" date="2018-02" db="EMBL/GenBank/DDBJ databases">
        <title>Rhizophora mucronata_Transcriptome.</title>
        <authorList>
            <person name="Meera S.P."/>
            <person name="Sreeshan A."/>
            <person name="Augustine A."/>
        </authorList>
    </citation>
    <scope>NUCLEOTIDE SEQUENCE</scope>
    <source>
        <tissue evidence="1">Leaf</tissue>
    </source>
</reference>
<protein>
    <submittedName>
        <fullName evidence="1">Uncharacterized protein</fullName>
    </submittedName>
</protein>
<organism evidence="1">
    <name type="scientific">Rhizophora mucronata</name>
    <name type="common">Asiatic mangrove</name>
    <dbReference type="NCBI Taxonomy" id="61149"/>
    <lineage>
        <taxon>Eukaryota</taxon>
        <taxon>Viridiplantae</taxon>
        <taxon>Streptophyta</taxon>
        <taxon>Embryophyta</taxon>
        <taxon>Tracheophyta</taxon>
        <taxon>Spermatophyta</taxon>
        <taxon>Magnoliopsida</taxon>
        <taxon>eudicotyledons</taxon>
        <taxon>Gunneridae</taxon>
        <taxon>Pentapetalae</taxon>
        <taxon>rosids</taxon>
        <taxon>fabids</taxon>
        <taxon>Malpighiales</taxon>
        <taxon>Rhizophoraceae</taxon>
        <taxon>Rhizophora</taxon>
    </lineage>
</organism>
<dbReference type="EMBL" id="GGEC01020934">
    <property type="protein sequence ID" value="MBX01418.1"/>
    <property type="molecule type" value="Transcribed_RNA"/>
</dbReference>
<proteinExistence type="predicted"/>
<sequence length="54" mass="6335">MLLVILIAKCSINAKCYRWNSIGLKEQLCHFTAGVNWVAYTFCYQYRMINLLCL</sequence>
<evidence type="ECO:0000313" key="1">
    <source>
        <dbReference type="EMBL" id="MBX01418.1"/>
    </source>
</evidence>
<name>A0A2P2K6Q9_RHIMU</name>